<evidence type="ECO:0000313" key="1">
    <source>
        <dbReference type="EMBL" id="KAG2310787.1"/>
    </source>
</evidence>
<organism evidence="1 2">
    <name type="scientific">Brassica carinata</name>
    <name type="common">Ethiopian mustard</name>
    <name type="synonym">Abyssinian cabbage</name>
    <dbReference type="NCBI Taxonomy" id="52824"/>
    <lineage>
        <taxon>Eukaryota</taxon>
        <taxon>Viridiplantae</taxon>
        <taxon>Streptophyta</taxon>
        <taxon>Embryophyta</taxon>
        <taxon>Tracheophyta</taxon>
        <taxon>Spermatophyta</taxon>
        <taxon>Magnoliopsida</taxon>
        <taxon>eudicotyledons</taxon>
        <taxon>Gunneridae</taxon>
        <taxon>Pentapetalae</taxon>
        <taxon>rosids</taxon>
        <taxon>malvids</taxon>
        <taxon>Brassicales</taxon>
        <taxon>Brassicaceae</taxon>
        <taxon>Brassiceae</taxon>
        <taxon>Brassica</taxon>
    </lineage>
</organism>
<dbReference type="AlphaFoldDB" id="A0A8X7VGE4"/>
<reference evidence="1 2" key="1">
    <citation type="submission" date="2020-02" db="EMBL/GenBank/DDBJ databases">
        <authorList>
            <person name="Ma Q."/>
            <person name="Huang Y."/>
            <person name="Song X."/>
            <person name="Pei D."/>
        </authorList>
    </citation>
    <scope>NUCLEOTIDE SEQUENCE [LARGE SCALE GENOMIC DNA]</scope>
    <source>
        <strain evidence="1">Sxm20200214</strain>
        <tissue evidence="1">Leaf</tissue>
    </source>
</reference>
<dbReference type="PANTHER" id="PTHR47057">
    <property type="entry name" value="AFADIN/ALPHA-ACTININ-BINDING"/>
    <property type="match status" value="1"/>
</dbReference>
<sequence>MKIMNLLQKEGWQRGTWNDKKTDTDFYKKIVDAYEAKSQELVVENIALIHAAYLSLAGNEKCEADPSQSPLGGKTYLTSQYTGCL</sequence>
<dbReference type="OrthoDB" id="1733925at2759"/>
<proteinExistence type="predicted"/>
<name>A0A8X7VGE4_BRACI</name>
<comment type="caution">
    <text evidence="1">The sequence shown here is derived from an EMBL/GenBank/DDBJ whole genome shotgun (WGS) entry which is preliminary data.</text>
</comment>
<dbReference type="EMBL" id="JAAMPC010000005">
    <property type="protein sequence ID" value="KAG2310787.1"/>
    <property type="molecule type" value="Genomic_DNA"/>
</dbReference>
<gene>
    <name evidence="1" type="ORF">Bca52824_022344</name>
</gene>
<dbReference type="Proteomes" id="UP000886595">
    <property type="component" value="Unassembled WGS sequence"/>
</dbReference>
<dbReference type="PANTHER" id="PTHR47057:SF1">
    <property type="entry name" value="AFADIN_ALPHA-ACTININ-BINDING PROTEIN"/>
    <property type="match status" value="1"/>
</dbReference>
<keyword evidence="2" id="KW-1185">Reference proteome</keyword>
<evidence type="ECO:0000313" key="2">
    <source>
        <dbReference type="Proteomes" id="UP000886595"/>
    </source>
</evidence>
<protein>
    <submittedName>
        <fullName evidence="1">Uncharacterized protein</fullName>
    </submittedName>
</protein>
<accession>A0A8X7VGE4</accession>